<dbReference type="OrthoDB" id="110711at2759"/>
<evidence type="ECO:0000313" key="2">
    <source>
        <dbReference type="EMBL" id="TMW65394.1"/>
    </source>
</evidence>
<keyword evidence="1" id="KW-0812">Transmembrane</keyword>
<accession>A0A8K1CKV6</accession>
<gene>
    <name evidence="2" type="ORF">Poli38472_008036</name>
</gene>
<proteinExistence type="predicted"/>
<sequence>MATRFKALFSASTGNKDVENRVPSVVTSCLDKQLSRPNDSWVSSLTFVGVWLCVLAVHALCCIYFFFVWWFYRILPEAILTRYLKLYNLGIANSEYGLISIAHVFFFGLHASSGSVMVLWSLRKRRCSFGPWPFHELRGLKFYNSTITKWTKDAELTQEAHPNLLTTLFVRTNFTNREIPRGFLSDNFPQRLMDVEFSVTNLRVLPDDVDTKWHKGGTYHFEYSQFDAIPPSILRLQPRQLSFVGNRLTRFPFEVLNVHGLFYLILSSNPISSLSTSPYQHFVDKSSLSRILLSHTNISSLPRWLDQFFLRKVGPRAPLIVVETPMCTGLAAAKSLRSQADDLGVPEDERSLVMNKAAAEVPGFMSCSIPAVAYYYPLSYEDTWNGIAQKG</sequence>
<comment type="caution">
    <text evidence="2">The sequence shown here is derived from an EMBL/GenBank/DDBJ whole genome shotgun (WGS) entry which is preliminary data.</text>
</comment>
<keyword evidence="1" id="KW-0472">Membrane</keyword>
<name>A0A8K1CKV6_PYTOL</name>
<keyword evidence="3" id="KW-1185">Reference proteome</keyword>
<dbReference type="Proteomes" id="UP000794436">
    <property type="component" value="Unassembled WGS sequence"/>
</dbReference>
<dbReference type="SUPFAM" id="SSF52058">
    <property type="entry name" value="L domain-like"/>
    <property type="match status" value="1"/>
</dbReference>
<feature type="transmembrane region" description="Helical" evidence="1">
    <location>
        <begin position="45"/>
        <end position="72"/>
    </location>
</feature>
<reference evidence="2" key="1">
    <citation type="submission" date="2019-03" db="EMBL/GenBank/DDBJ databases">
        <title>Long read genome sequence of the mycoparasitic Pythium oligandrum ATCC 38472 isolated from sugarbeet rhizosphere.</title>
        <authorList>
            <person name="Gaulin E."/>
        </authorList>
    </citation>
    <scope>NUCLEOTIDE SEQUENCE</scope>
    <source>
        <strain evidence="2">ATCC 38472_TT</strain>
    </source>
</reference>
<dbReference type="Gene3D" id="3.80.10.10">
    <property type="entry name" value="Ribonuclease Inhibitor"/>
    <property type="match status" value="1"/>
</dbReference>
<keyword evidence="1" id="KW-1133">Transmembrane helix</keyword>
<organism evidence="2 3">
    <name type="scientific">Pythium oligandrum</name>
    <name type="common">Mycoparasitic fungus</name>
    <dbReference type="NCBI Taxonomy" id="41045"/>
    <lineage>
        <taxon>Eukaryota</taxon>
        <taxon>Sar</taxon>
        <taxon>Stramenopiles</taxon>
        <taxon>Oomycota</taxon>
        <taxon>Peronosporomycetes</taxon>
        <taxon>Pythiales</taxon>
        <taxon>Pythiaceae</taxon>
        <taxon>Pythium</taxon>
    </lineage>
</organism>
<dbReference type="InterPro" id="IPR032675">
    <property type="entry name" value="LRR_dom_sf"/>
</dbReference>
<protein>
    <submittedName>
        <fullName evidence="2">Uncharacterized protein</fullName>
    </submittedName>
</protein>
<feature type="transmembrane region" description="Helical" evidence="1">
    <location>
        <begin position="96"/>
        <end position="120"/>
    </location>
</feature>
<dbReference type="EMBL" id="SPLM01000037">
    <property type="protein sequence ID" value="TMW65394.1"/>
    <property type="molecule type" value="Genomic_DNA"/>
</dbReference>
<evidence type="ECO:0000313" key="3">
    <source>
        <dbReference type="Proteomes" id="UP000794436"/>
    </source>
</evidence>
<evidence type="ECO:0000256" key="1">
    <source>
        <dbReference type="SAM" id="Phobius"/>
    </source>
</evidence>
<dbReference type="AlphaFoldDB" id="A0A8K1CKV6"/>